<name>A0A2I0V040_9BACI</name>
<evidence type="ECO:0000259" key="1">
    <source>
        <dbReference type="PROSITE" id="PS51186"/>
    </source>
</evidence>
<dbReference type="PROSITE" id="PS51186">
    <property type="entry name" value="GNAT"/>
    <property type="match status" value="1"/>
</dbReference>
<protein>
    <submittedName>
        <fullName evidence="2">N-acetyltransferase</fullName>
    </submittedName>
</protein>
<dbReference type="EMBL" id="PDFK01000003">
    <property type="protein sequence ID" value="PKU51660.1"/>
    <property type="molecule type" value="Genomic_DNA"/>
</dbReference>
<dbReference type="Proteomes" id="UP000234956">
    <property type="component" value="Unassembled WGS sequence"/>
</dbReference>
<proteinExistence type="predicted"/>
<keyword evidence="2" id="KW-0808">Transferase</keyword>
<feature type="domain" description="N-acetyltransferase" evidence="1">
    <location>
        <begin position="7"/>
        <end position="158"/>
    </location>
</feature>
<evidence type="ECO:0000313" key="2">
    <source>
        <dbReference type="EMBL" id="PKU51660.1"/>
    </source>
</evidence>
<comment type="caution">
    <text evidence="2">The sequence shown here is derived from an EMBL/GenBank/DDBJ whole genome shotgun (WGS) entry which is preliminary data.</text>
</comment>
<dbReference type="InterPro" id="IPR000182">
    <property type="entry name" value="GNAT_dom"/>
</dbReference>
<dbReference type="Gene3D" id="3.40.630.30">
    <property type="match status" value="1"/>
</dbReference>
<dbReference type="GO" id="GO:0016747">
    <property type="term" value="F:acyltransferase activity, transferring groups other than amino-acyl groups"/>
    <property type="evidence" value="ECO:0007669"/>
    <property type="project" value="InterPro"/>
</dbReference>
<sequence length="158" mass="17876">MQTTTSIELVHFSEDYAEQLNSFELPEEQHQFTALPKEITIEKVGQYPIVILSNHVPVGFFVLHATDRVKEYSSNPQAMLLTALSIDYQQQGKGYAKKAMFALADFVKQEFKECNEVVLVVNHKNTAAQHLYAKVGFVDHGERRIGPIGEQIVMNLPL</sequence>
<gene>
    <name evidence="2" type="ORF">CRI88_13285</name>
</gene>
<dbReference type="RefSeq" id="WP_036116951.1">
    <property type="nucleotide sequence ID" value="NZ_JAZBNI010000002.1"/>
</dbReference>
<evidence type="ECO:0000313" key="3">
    <source>
        <dbReference type="Proteomes" id="UP000234956"/>
    </source>
</evidence>
<organism evidence="2 3">
    <name type="scientific">Lysinibacillus fusiformis</name>
    <dbReference type="NCBI Taxonomy" id="28031"/>
    <lineage>
        <taxon>Bacteria</taxon>
        <taxon>Bacillati</taxon>
        <taxon>Bacillota</taxon>
        <taxon>Bacilli</taxon>
        <taxon>Bacillales</taxon>
        <taxon>Bacillaceae</taxon>
        <taxon>Lysinibacillus</taxon>
    </lineage>
</organism>
<dbReference type="AlphaFoldDB" id="A0A2I0V040"/>
<accession>A0A2I0V040</accession>
<reference evidence="2 3" key="1">
    <citation type="submission" date="2017-10" db="EMBL/GenBank/DDBJ databases">
        <title>Draft genome of Lysinibacillus fusiformis strain Juneja, a laboratory-derived pathogen of Drosophila melanogaster.</title>
        <authorList>
            <person name="Smith B.R."/>
            <person name="Unckless R.L."/>
        </authorList>
    </citation>
    <scope>NUCLEOTIDE SEQUENCE [LARGE SCALE GENOMIC DNA]</scope>
    <source>
        <strain evidence="2 3">Juneja</strain>
    </source>
</reference>
<dbReference type="SUPFAM" id="SSF55729">
    <property type="entry name" value="Acyl-CoA N-acyltransferases (Nat)"/>
    <property type="match status" value="1"/>
</dbReference>
<dbReference type="Pfam" id="PF00583">
    <property type="entry name" value="Acetyltransf_1"/>
    <property type="match status" value="1"/>
</dbReference>
<dbReference type="InterPro" id="IPR016181">
    <property type="entry name" value="Acyl_CoA_acyltransferase"/>
</dbReference>